<dbReference type="AlphaFoldDB" id="A0AAX6SAP9"/>
<reference evidence="4" key="1">
    <citation type="submission" date="2025-08" db="UniProtKB">
        <authorList>
            <consortium name="RefSeq"/>
        </authorList>
    </citation>
    <scope>IDENTIFICATION</scope>
</reference>
<feature type="region of interest" description="Disordered" evidence="2">
    <location>
        <begin position="1"/>
        <end position="47"/>
    </location>
</feature>
<evidence type="ECO:0000313" key="4">
    <source>
        <dbReference type="RefSeq" id="XP_021105485.1"/>
    </source>
</evidence>
<protein>
    <submittedName>
        <fullName evidence="4">Mirror-image polydactyly gene 1 protein</fullName>
    </submittedName>
</protein>
<feature type="compositionally biased region" description="Basic and acidic residues" evidence="2">
    <location>
        <begin position="1"/>
        <end position="15"/>
    </location>
</feature>
<dbReference type="GeneID" id="106008422"/>
<proteinExistence type="predicted"/>
<gene>
    <name evidence="4" type="primary">LOC106008422</name>
</gene>
<dbReference type="Proteomes" id="UP000694906">
    <property type="component" value="Unplaced"/>
</dbReference>
<accession>A0AAX6SAP9</accession>
<evidence type="ECO:0000313" key="3">
    <source>
        <dbReference type="Proteomes" id="UP000694906"/>
    </source>
</evidence>
<sequence>MEDWSKDIAHIHIEQDPTGINKSTQPDEQLGVKSEGSLHQKSSDLVKEVTNEGTELLGQKSRSYLVISPNPDDETSESIMEYRKNDLCNIHEYTIAYRVTSDVNKETVAFLLEELDILRTSNKKLQEKLTRENKEQKKLKLKLELQEKTVEAKTAEKTAGIVSSVSIGPEESYRSFI</sequence>
<feature type="coiled-coil region" evidence="1">
    <location>
        <begin position="108"/>
        <end position="158"/>
    </location>
</feature>
<evidence type="ECO:0000256" key="2">
    <source>
        <dbReference type="SAM" id="MobiDB-lite"/>
    </source>
</evidence>
<evidence type="ECO:0000256" key="1">
    <source>
        <dbReference type="SAM" id="Coils"/>
    </source>
</evidence>
<keyword evidence="3" id="KW-1185">Reference proteome</keyword>
<organism evidence="3 4">
    <name type="scientific">Heterocephalus glaber</name>
    <name type="common">Naked mole rat</name>
    <dbReference type="NCBI Taxonomy" id="10181"/>
    <lineage>
        <taxon>Eukaryota</taxon>
        <taxon>Metazoa</taxon>
        <taxon>Chordata</taxon>
        <taxon>Craniata</taxon>
        <taxon>Vertebrata</taxon>
        <taxon>Euteleostomi</taxon>
        <taxon>Mammalia</taxon>
        <taxon>Eutheria</taxon>
        <taxon>Euarchontoglires</taxon>
        <taxon>Glires</taxon>
        <taxon>Rodentia</taxon>
        <taxon>Hystricomorpha</taxon>
        <taxon>Bathyergidae</taxon>
        <taxon>Heterocephalus</taxon>
    </lineage>
</organism>
<feature type="compositionally biased region" description="Polar residues" evidence="2">
    <location>
        <begin position="18"/>
        <end position="27"/>
    </location>
</feature>
<feature type="compositionally biased region" description="Basic and acidic residues" evidence="2">
    <location>
        <begin position="36"/>
        <end position="47"/>
    </location>
</feature>
<dbReference type="PANTHER" id="PTHR22089">
    <property type="entry name" value="MIRROR-IMAGE POLYDACTYLY GENE 1 PROTEIN"/>
    <property type="match status" value="1"/>
</dbReference>
<dbReference type="RefSeq" id="XP_021105485.1">
    <property type="nucleotide sequence ID" value="XM_021249826.1"/>
</dbReference>
<dbReference type="InterPro" id="IPR026175">
    <property type="entry name" value="MIPOL1"/>
</dbReference>
<name>A0AAX6SAP9_HETGA</name>
<keyword evidence="1" id="KW-0175">Coiled coil</keyword>
<dbReference type="PANTHER" id="PTHR22089:SF2">
    <property type="entry name" value="MIRROR-IMAGE POLYDACTYLY GENE 1 PROTEIN"/>
    <property type="match status" value="1"/>
</dbReference>